<dbReference type="STRING" id="1126833.VN24_09840"/>
<evidence type="ECO:0000313" key="13">
    <source>
        <dbReference type="EMBL" id="AJY74835.1"/>
    </source>
</evidence>
<dbReference type="RefSeq" id="WP_045670268.1">
    <property type="nucleotide sequence ID" value="NZ_CP011058.1"/>
</dbReference>
<evidence type="ECO:0000256" key="4">
    <source>
        <dbReference type="ARBA" id="ARBA00011738"/>
    </source>
</evidence>
<dbReference type="AlphaFoldDB" id="A0A0D5NI93"/>
<evidence type="ECO:0000259" key="12">
    <source>
        <dbReference type="Pfam" id="PF09084"/>
    </source>
</evidence>
<keyword evidence="9" id="KW-0408">Iron</keyword>
<dbReference type="HOGENOM" id="CLU_028871_1_3_9"/>
<evidence type="ECO:0000256" key="11">
    <source>
        <dbReference type="ARBA" id="ARBA00048179"/>
    </source>
</evidence>
<dbReference type="SUPFAM" id="SSF53850">
    <property type="entry name" value="Periplasmic binding protein-like II"/>
    <property type="match status" value="1"/>
</dbReference>
<evidence type="ECO:0000256" key="7">
    <source>
        <dbReference type="ARBA" id="ARBA00022898"/>
    </source>
</evidence>
<dbReference type="InterPro" id="IPR027939">
    <property type="entry name" value="NMT1/THI5"/>
</dbReference>
<comment type="pathway">
    <text evidence="2">Cofactor biosynthesis; thiamine diphosphate biosynthesis.</text>
</comment>
<evidence type="ECO:0000256" key="3">
    <source>
        <dbReference type="ARBA" id="ARBA00009406"/>
    </source>
</evidence>
<evidence type="ECO:0000256" key="10">
    <source>
        <dbReference type="ARBA" id="ARBA00033171"/>
    </source>
</evidence>
<comment type="similarity">
    <text evidence="3">Belongs to the NMT1/THI5 family.</text>
</comment>
<dbReference type="GO" id="GO:0046872">
    <property type="term" value="F:metal ion binding"/>
    <property type="evidence" value="ECO:0007669"/>
    <property type="project" value="UniProtKB-KW"/>
</dbReference>
<dbReference type="OrthoDB" id="9815602at2"/>
<protein>
    <recommendedName>
        <fullName evidence="10">Thiamine pyrimidine synthase</fullName>
    </recommendedName>
</protein>
<comment type="catalytic activity">
    <reaction evidence="11">
        <text>N(6)-(pyridoxal phosphate)-L-lysyl-[4-amino-5-hydroxymethyl-2-methylpyrimidine phosphate synthase] + L-histidyl-[4-amino-5-hydroxymethyl-2-methylpyrimidine phosphate synthase] + 2 Fe(3+) + 4 H2O = L-lysyl-[4-amino-5-hydroxymethyl-2-methylpyrimidine phosphate synthase] + (2S)-2-amino-5-hydroxy-4-oxopentanoyl-[4-amino-5-hydroxymethyl-2-methylpyrimidine phosphate synthase] + 4-amino-2-methyl-5-(phosphooxymethyl)pyrimidine + 3-oxopropanoate + 2 Fe(2+) + 2 H(+)</text>
        <dbReference type="Rhea" id="RHEA:65756"/>
        <dbReference type="Rhea" id="RHEA-COMP:16892"/>
        <dbReference type="Rhea" id="RHEA-COMP:16893"/>
        <dbReference type="Rhea" id="RHEA-COMP:16894"/>
        <dbReference type="Rhea" id="RHEA-COMP:16895"/>
        <dbReference type="ChEBI" id="CHEBI:15377"/>
        <dbReference type="ChEBI" id="CHEBI:15378"/>
        <dbReference type="ChEBI" id="CHEBI:29033"/>
        <dbReference type="ChEBI" id="CHEBI:29034"/>
        <dbReference type="ChEBI" id="CHEBI:29969"/>
        <dbReference type="ChEBI" id="CHEBI:29979"/>
        <dbReference type="ChEBI" id="CHEBI:33190"/>
        <dbReference type="ChEBI" id="CHEBI:58354"/>
        <dbReference type="ChEBI" id="CHEBI:143915"/>
        <dbReference type="ChEBI" id="CHEBI:157692"/>
    </reaction>
    <physiologicalReaction direction="left-to-right" evidence="11">
        <dbReference type="Rhea" id="RHEA:65757"/>
    </physiologicalReaction>
</comment>
<dbReference type="PROSITE" id="PS51257">
    <property type="entry name" value="PROKAR_LIPOPROTEIN"/>
    <property type="match status" value="1"/>
</dbReference>
<comment type="subunit">
    <text evidence="4">Homodimer.</text>
</comment>
<dbReference type="Gene3D" id="3.40.190.10">
    <property type="entry name" value="Periplasmic binding protein-like II"/>
    <property type="match status" value="2"/>
</dbReference>
<sequence>MKQRYGFRKGIIGLGAISLLLLLLAGCGGASGDKETNNAATPSASAEPVPIKIQLSWVPQAEFAGFYVAKEKGYYKEEGLDVEVVAGGPDIVPEQQVANGTAQFGVNLVGSLLSHIEQGVPLVQIGQIFQDSSMVLVSKKDSGIDSPEKFAGKKVGNWMGGNEYEVLALFSKYGFDPLKDVKFTKQGFTMDQFMNGDLDVATAMIYNEYHVLLENGYKPEDLNVFNLDQLGVGMLHDNLFVNKEWLASNEETAVKFVRATLKGWKDAIADQEGAVDIVMKAVEEGSSTRDHQLTMMKEVAKLVQPEGLSADKIGFTNQERFQLTADIALKFGVIKNQADVPAAFTNDIVEKALKGM</sequence>
<reference evidence="14" key="2">
    <citation type="submission" date="2015-03" db="EMBL/GenBank/DDBJ databases">
        <title>Genome sequence of Paenibacillus beijingensis strain DSM 24997T.</title>
        <authorList>
            <person name="Kwak Y."/>
            <person name="Shin J.-H."/>
        </authorList>
    </citation>
    <scope>NUCLEOTIDE SEQUENCE [LARGE SCALE GENOMIC DNA]</scope>
    <source>
        <strain evidence="14">DSM 24997</strain>
    </source>
</reference>
<name>A0A0D5NI93_9BACL</name>
<keyword evidence="14" id="KW-1185">Reference proteome</keyword>
<evidence type="ECO:0000313" key="14">
    <source>
        <dbReference type="Proteomes" id="UP000032633"/>
    </source>
</evidence>
<dbReference type="Pfam" id="PF09084">
    <property type="entry name" value="NMT1"/>
    <property type="match status" value="1"/>
</dbReference>
<gene>
    <name evidence="13" type="ORF">VN24_09840</name>
</gene>
<dbReference type="Proteomes" id="UP000032633">
    <property type="component" value="Chromosome"/>
</dbReference>
<keyword evidence="8" id="KW-0784">Thiamine biosynthesis</keyword>
<proteinExistence type="inferred from homology"/>
<dbReference type="PANTHER" id="PTHR31528">
    <property type="entry name" value="4-AMINO-5-HYDROXYMETHYL-2-METHYLPYRIMIDINE PHOSPHATE SYNTHASE THI11-RELATED"/>
    <property type="match status" value="1"/>
</dbReference>
<evidence type="ECO:0000256" key="2">
    <source>
        <dbReference type="ARBA" id="ARBA00004948"/>
    </source>
</evidence>
<evidence type="ECO:0000256" key="9">
    <source>
        <dbReference type="ARBA" id="ARBA00023004"/>
    </source>
</evidence>
<feature type="domain" description="SsuA/THI5-like" evidence="12">
    <location>
        <begin position="61"/>
        <end position="274"/>
    </location>
</feature>
<dbReference type="GO" id="GO:0016740">
    <property type="term" value="F:transferase activity"/>
    <property type="evidence" value="ECO:0007669"/>
    <property type="project" value="UniProtKB-KW"/>
</dbReference>
<accession>A0A0D5NI93</accession>
<dbReference type="KEGG" id="pbj:VN24_09840"/>
<organism evidence="13 14">
    <name type="scientific">Paenibacillus beijingensis</name>
    <dbReference type="NCBI Taxonomy" id="1126833"/>
    <lineage>
        <taxon>Bacteria</taxon>
        <taxon>Bacillati</taxon>
        <taxon>Bacillota</taxon>
        <taxon>Bacilli</taxon>
        <taxon>Bacillales</taxon>
        <taxon>Paenibacillaceae</taxon>
        <taxon>Paenibacillus</taxon>
    </lineage>
</organism>
<keyword evidence="5 13" id="KW-0808">Transferase</keyword>
<dbReference type="PATRIC" id="fig|1126833.4.peg.2173"/>
<dbReference type="InterPro" id="IPR015168">
    <property type="entry name" value="SsuA/THI5"/>
</dbReference>
<evidence type="ECO:0000256" key="5">
    <source>
        <dbReference type="ARBA" id="ARBA00022679"/>
    </source>
</evidence>
<evidence type="ECO:0000256" key="1">
    <source>
        <dbReference type="ARBA" id="ARBA00003469"/>
    </source>
</evidence>
<evidence type="ECO:0000256" key="6">
    <source>
        <dbReference type="ARBA" id="ARBA00022723"/>
    </source>
</evidence>
<dbReference type="EMBL" id="CP011058">
    <property type="protein sequence ID" value="AJY74835.1"/>
    <property type="molecule type" value="Genomic_DNA"/>
</dbReference>
<reference evidence="13 14" key="1">
    <citation type="journal article" date="2015" name="J. Biotechnol.">
        <title>Complete genome sequence of Paenibacillus beijingensis 7188(T) (=DSM 24997(T)), a novel rhizobacterium from jujube garden soil.</title>
        <authorList>
            <person name="Kwak Y."/>
            <person name="Shin J.H."/>
        </authorList>
    </citation>
    <scope>NUCLEOTIDE SEQUENCE [LARGE SCALE GENOMIC DNA]</scope>
    <source>
        <strain evidence="13 14">DSM 24997</strain>
    </source>
</reference>
<dbReference type="PANTHER" id="PTHR31528:SF1">
    <property type="entry name" value="4-AMINO-5-HYDROXYMETHYL-2-METHYLPYRIMIDINE PHOSPHATE SYNTHASE THI11-RELATED"/>
    <property type="match status" value="1"/>
</dbReference>
<keyword evidence="7" id="KW-0663">Pyridoxal phosphate</keyword>
<keyword evidence="6" id="KW-0479">Metal-binding</keyword>
<comment type="function">
    <text evidence="1">Responsible for the formation of the pyrimidine heterocycle in the thiamine biosynthesis pathway. Catalyzes the formation of hydroxymethylpyrimidine phosphate (HMP-P) from histidine and pyridoxal phosphate (PLP). The protein uses PLP and the active site histidine to form HMP-P, generating an inactive enzyme. The enzyme can only undergo a single turnover, which suggests it is a suicide enzyme.</text>
</comment>
<evidence type="ECO:0000256" key="8">
    <source>
        <dbReference type="ARBA" id="ARBA00022977"/>
    </source>
</evidence>
<dbReference type="GO" id="GO:0009228">
    <property type="term" value="P:thiamine biosynthetic process"/>
    <property type="evidence" value="ECO:0007669"/>
    <property type="project" value="UniProtKB-KW"/>
</dbReference>